<comment type="similarity">
    <text evidence="1">Belongs to the transglycosylase Slt family.</text>
</comment>
<dbReference type="AlphaFoldDB" id="A0A2S9J9Q5"/>
<dbReference type="OrthoDB" id="9801695at2"/>
<dbReference type="Gene3D" id="1.10.530.10">
    <property type="match status" value="1"/>
</dbReference>
<evidence type="ECO:0000259" key="4">
    <source>
        <dbReference type="Pfam" id="PF01464"/>
    </source>
</evidence>
<dbReference type="Proteomes" id="UP000238563">
    <property type="component" value="Unassembled WGS sequence"/>
</dbReference>
<dbReference type="EMBL" id="PVBT01000012">
    <property type="protein sequence ID" value="PRD49526.1"/>
    <property type="molecule type" value="Genomic_DNA"/>
</dbReference>
<comment type="caution">
    <text evidence="5">The sequence shown here is derived from an EMBL/GenBank/DDBJ whole genome shotgun (WGS) entry which is preliminary data.</text>
</comment>
<proteinExistence type="inferred from homology"/>
<dbReference type="SUPFAM" id="SSF53955">
    <property type="entry name" value="Lysozyme-like"/>
    <property type="match status" value="1"/>
</dbReference>
<dbReference type="PANTHER" id="PTHR37423">
    <property type="entry name" value="SOLUBLE LYTIC MUREIN TRANSGLYCOSYLASE-RELATED"/>
    <property type="match status" value="1"/>
</dbReference>
<dbReference type="Pfam" id="PF01464">
    <property type="entry name" value="SLT"/>
    <property type="match status" value="1"/>
</dbReference>
<gene>
    <name evidence="5" type="ORF">C5750_25945</name>
</gene>
<evidence type="ECO:0000313" key="6">
    <source>
        <dbReference type="Proteomes" id="UP000238563"/>
    </source>
</evidence>
<evidence type="ECO:0000256" key="2">
    <source>
        <dbReference type="ARBA" id="ARBA00009387"/>
    </source>
</evidence>
<feature type="region of interest" description="Disordered" evidence="3">
    <location>
        <begin position="312"/>
        <end position="333"/>
    </location>
</feature>
<dbReference type="InterPro" id="IPR008258">
    <property type="entry name" value="Transglycosylase_SLT_dom_1"/>
</dbReference>
<evidence type="ECO:0000256" key="3">
    <source>
        <dbReference type="SAM" id="MobiDB-lite"/>
    </source>
</evidence>
<dbReference type="PANTHER" id="PTHR37423:SF2">
    <property type="entry name" value="MEMBRANE-BOUND LYTIC MUREIN TRANSGLYCOSYLASE C"/>
    <property type="match status" value="1"/>
</dbReference>
<dbReference type="CDD" id="cd13401">
    <property type="entry name" value="Slt70-like"/>
    <property type="match status" value="1"/>
</dbReference>
<keyword evidence="6" id="KW-1185">Reference proteome</keyword>
<organism evidence="5 6">
    <name type="scientific">Phyllobacterium myrsinacearum</name>
    <dbReference type="NCBI Taxonomy" id="28101"/>
    <lineage>
        <taxon>Bacteria</taxon>
        <taxon>Pseudomonadati</taxon>
        <taxon>Pseudomonadota</taxon>
        <taxon>Alphaproteobacteria</taxon>
        <taxon>Hyphomicrobiales</taxon>
        <taxon>Phyllobacteriaceae</taxon>
        <taxon>Phyllobacterium</taxon>
    </lineage>
</organism>
<feature type="domain" description="Transglycosylase SLT" evidence="4">
    <location>
        <begin position="125"/>
        <end position="216"/>
    </location>
</feature>
<dbReference type="InterPro" id="IPR023346">
    <property type="entry name" value="Lysozyme-like_dom_sf"/>
</dbReference>
<name>A0A2S9J9Q5_9HYPH</name>
<protein>
    <recommendedName>
        <fullName evidence="4">Transglycosylase SLT domain-containing protein</fullName>
    </recommendedName>
</protein>
<evidence type="ECO:0000313" key="5">
    <source>
        <dbReference type="EMBL" id="PRD49526.1"/>
    </source>
</evidence>
<sequence>MAMTPVPGCPPSAAGRHRKEKIMTMPRHSHAVLLTLVALVPAPGAGRAEVLVNDAARAEAQGETGSRMKRSGGHMRVIKNATGGMVQSAVPPQDAASGPCTAGDAAAVPGSAAIAAGRETVAAMVRRMAKQEGIDPNLALAIAQQESHFSQNARSAAGAIGVMQLMPATAAALGVNPYSLEGNIRGGMRYLKANLDRFGGRMDLAAAAYNAGPNRASLRNGQIPTIAETRNYVRRVSAHYRAFTAARSEQSAGPPPVPPLLSDCSEALKQALDRNSQAKLARARIVNDLLTRSLAAGRQSATAALEAMRTMSTASRAADTGERHRGADGSMAGEVPCPAGIGAPGAARCYRVPSVGNVGAWLAALQRRAQREATLDLMHGEAGAYLAIVRAAPQ</sequence>
<reference evidence="5 6" key="1">
    <citation type="submission" date="2018-02" db="EMBL/GenBank/DDBJ databases">
        <title>The draft genome of Phyllobacterium myrsinacearum DSM5892.</title>
        <authorList>
            <person name="Li L."/>
            <person name="Liu L."/>
            <person name="Zhang X."/>
            <person name="Wang T."/>
        </authorList>
    </citation>
    <scope>NUCLEOTIDE SEQUENCE [LARGE SCALE GENOMIC DNA]</scope>
    <source>
        <strain evidence="5 6">DSM 5892</strain>
    </source>
</reference>
<accession>A0A2S9J9Q5</accession>
<comment type="similarity">
    <text evidence="2">Belongs to the virb1 family.</text>
</comment>
<evidence type="ECO:0000256" key="1">
    <source>
        <dbReference type="ARBA" id="ARBA00007734"/>
    </source>
</evidence>